<reference evidence="4 5" key="1">
    <citation type="submission" date="2020-08" db="EMBL/GenBank/DDBJ databases">
        <title>Sequencing the genomes of 1000 actinobacteria strains.</title>
        <authorList>
            <person name="Klenk H.-P."/>
        </authorList>
    </citation>
    <scope>NUCLEOTIDE SEQUENCE [LARGE SCALE GENOMIC DNA]</scope>
    <source>
        <strain evidence="4 5">DSM 20419</strain>
    </source>
</reference>
<dbReference type="EMBL" id="JACHWJ010000005">
    <property type="protein sequence ID" value="MBB2959240.1"/>
    <property type="molecule type" value="Genomic_DNA"/>
</dbReference>
<name>A0A7W4YHQ2_9MICO</name>
<dbReference type="InterPro" id="IPR000253">
    <property type="entry name" value="FHA_dom"/>
</dbReference>
<dbReference type="InterPro" id="IPR008984">
    <property type="entry name" value="SMAD_FHA_dom_sf"/>
</dbReference>
<keyword evidence="1" id="KW-0597">Phosphoprotein</keyword>
<evidence type="ECO:0000313" key="4">
    <source>
        <dbReference type="EMBL" id="MBB2959240.1"/>
    </source>
</evidence>
<dbReference type="Proteomes" id="UP000545286">
    <property type="component" value="Unassembled WGS sequence"/>
</dbReference>
<gene>
    <name evidence="4" type="ORF">FHX72_003392</name>
</gene>
<protein>
    <recommendedName>
        <fullName evidence="3">FHA domain-containing protein</fullName>
    </recommendedName>
</protein>
<sequence>MLSWNSVTDEISADSRDEAYAAILARCTRLAQTIGRPVRLELQDGNRMRELAVFPSGAVQPIDGDGVPEHASLDGAEPASSTSLAEVNWLAPVTGVCRACSAPASAAEVHCQGCGVVEPLSRSGGGPQLRAQAMQSKAGVVEHPRSGRRALRQGTEQTASTVPTPTRTSDLAPNPAPPLSPALQLASTPAHTHTHAPTPTSPPTRRSRRREQTPTDAPRALVIEFEDASRAVLSGSAAVGRNPSPVDGRIPVRVGSRDNTVSRTHALVDLDHAGRILVTDYHSTHGVHLSGRRTSTFSPGVVYRVPSGAELRLGDVVCRVSTEPARAS</sequence>
<feature type="compositionally biased region" description="Low complexity" evidence="2">
    <location>
        <begin position="181"/>
        <end position="198"/>
    </location>
</feature>
<dbReference type="AlphaFoldDB" id="A0A7W4YHQ2"/>
<feature type="region of interest" description="Disordered" evidence="2">
    <location>
        <begin position="121"/>
        <end position="219"/>
    </location>
</feature>
<proteinExistence type="predicted"/>
<evidence type="ECO:0000259" key="3">
    <source>
        <dbReference type="PROSITE" id="PS50006"/>
    </source>
</evidence>
<dbReference type="PROSITE" id="PS50006">
    <property type="entry name" value="FHA_DOMAIN"/>
    <property type="match status" value="1"/>
</dbReference>
<dbReference type="RefSeq" id="WP_377603815.1">
    <property type="nucleotide sequence ID" value="NZ_JBHMDF010000007.1"/>
</dbReference>
<dbReference type="CDD" id="cd00060">
    <property type="entry name" value="FHA"/>
    <property type="match status" value="1"/>
</dbReference>
<evidence type="ECO:0000313" key="5">
    <source>
        <dbReference type="Proteomes" id="UP000545286"/>
    </source>
</evidence>
<feature type="compositionally biased region" description="Polar residues" evidence="2">
    <location>
        <begin position="154"/>
        <end position="169"/>
    </location>
</feature>
<feature type="domain" description="FHA" evidence="3">
    <location>
        <begin position="237"/>
        <end position="294"/>
    </location>
</feature>
<comment type="caution">
    <text evidence="4">The sequence shown here is derived from an EMBL/GenBank/DDBJ whole genome shotgun (WGS) entry which is preliminary data.</text>
</comment>
<dbReference type="Pfam" id="PF00498">
    <property type="entry name" value="FHA"/>
    <property type="match status" value="1"/>
</dbReference>
<keyword evidence="5" id="KW-1185">Reference proteome</keyword>
<evidence type="ECO:0000256" key="1">
    <source>
        <dbReference type="ARBA" id="ARBA00022553"/>
    </source>
</evidence>
<dbReference type="Gene3D" id="2.60.200.20">
    <property type="match status" value="1"/>
</dbReference>
<organism evidence="4 5">
    <name type="scientific">Pseudoclavibacter helvolus</name>
    <dbReference type="NCBI Taxonomy" id="255205"/>
    <lineage>
        <taxon>Bacteria</taxon>
        <taxon>Bacillati</taxon>
        <taxon>Actinomycetota</taxon>
        <taxon>Actinomycetes</taxon>
        <taxon>Micrococcales</taxon>
        <taxon>Microbacteriaceae</taxon>
        <taxon>Pseudoclavibacter</taxon>
    </lineage>
</organism>
<dbReference type="SUPFAM" id="SSF49879">
    <property type="entry name" value="SMAD/FHA domain"/>
    <property type="match status" value="1"/>
</dbReference>
<evidence type="ECO:0000256" key="2">
    <source>
        <dbReference type="SAM" id="MobiDB-lite"/>
    </source>
</evidence>
<accession>A0A7W4YHQ2</accession>